<comment type="caution">
    <text evidence="1">The sequence shown here is derived from an EMBL/GenBank/DDBJ whole genome shotgun (WGS) entry which is preliminary data.</text>
</comment>
<name>A0ACB8UXQ8_9EURO</name>
<accession>A0ACB8UXQ8</accession>
<sequence>MSTSVTKTQITPDFYITEAGTSENGEPIILYFVPGNPGLVSYYHSFLSLLASNLSSSPHVCPDQTGASDCSSSSVNTAQGSNNSASNVGDSGTIVERKGASGNTRSEQPSDETKDAGMRDPDDAYLIAGRSLAGFEIEDATVQSSSNDSEASTDAVYGLSAQVEHVESNLAKIVRKYLHNHITTTSATNAAGAEKDAASSRRRPRPKVILMGHSVGSYLCMEVIRRWKEREEERVKAAGKETGAASGDSHEVEMDIIGALLMFPTVVDIAKSPSGRKLTTLANIPYLDHIASHIVNGLLFIMPSPVLRWVVQYVMGSAPKDAVDTTLAFLKSRTGVRQALHMGAEEMEQIGSDKWSDEIWGVAGDVKSQLTKLVFYFGRNDHWVAEQTRDEIIRARASKGDHGPKMIVCDDGIKHGFCISEYFESVFLSSYSLS</sequence>
<organism evidence="1">
    <name type="scientific">Ophidiomyces ophidiicola</name>
    <dbReference type="NCBI Taxonomy" id="1387563"/>
    <lineage>
        <taxon>Eukaryota</taxon>
        <taxon>Fungi</taxon>
        <taxon>Dikarya</taxon>
        <taxon>Ascomycota</taxon>
        <taxon>Pezizomycotina</taxon>
        <taxon>Eurotiomycetes</taxon>
        <taxon>Eurotiomycetidae</taxon>
        <taxon>Onygenales</taxon>
        <taxon>Onygenaceae</taxon>
        <taxon>Ophidiomyces</taxon>
    </lineage>
</organism>
<dbReference type="EMBL" id="JALBCA010000050">
    <property type="protein sequence ID" value="KAI2386212.1"/>
    <property type="molecule type" value="Genomic_DNA"/>
</dbReference>
<protein>
    <submittedName>
        <fullName evidence="1">Uncharacterized protein</fullName>
    </submittedName>
</protein>
<evidence type="ECO:0000313" key="1">
    <source>
        <dbReference type="EMBL" id="KAI2386212.1"/>
    </source>
</evidence>
<proteinExistence type="predicted"/>
<reference evidence="1" key="1">
    <citation type="journal article" date="2022" name="bioRxiv">
        <title>Population genetic analysis of Ophidiomyces ophidiicola, the causative agent of snake fungal disease, indicates recent introductions to the USA.</title>
        <authorList>
            <person name="Ladner J.T."/>
            <person name="Palmer J.M."/>
            <person name="Ettinger C.L."/>
            <person name="Stajich J.E."/>
            <person name="Farrell T.M."/>
            <person name="Glorioso B.M."/>
            <person name="Lawson B."/>
            <person name="Price S.J."/>
            <person name="Stengle A.G."/>
            <person name="Grear D.A."/>
            <person name="Lorch J.M."/>
        </authorList>
    </citation>
    <scope>NUCLEOTIDE SEQUENCE</scope>
    <source>
        <strain evidence="1">NWHC 24266-5</strain>
    </source>
</reference>
<gene>
    <name evidence="1" type="ORF">LOY88_003682</name>
</gene>